<dbReference type="AlphaFoldDB" id="A0A4Y2AUX4"/>
<name>A0A4Y2AUX4_ARAVE</name>
<dbReference type="Proteomes" id="UP000499080">
    <property type="component" value="Unassembled WGS sequence"/>
</dbReference>
<accession>A0A4Y2AUX4</accession>
<feature type="region of interest" description="Disordered" evidence="1">
    <location>
        <begin position="1"/>
        <end position="34"/>
    </location>
</feature>
<evidence type="ECO:0000313" key="3">
    <source>
        <dbReference type="Proteomes" id="UP000499080"/>
    </source>
</evidence>
<organism evidence="2 3">
    <name type="scientific">Araneus ventricosus</name>
    <name type="common">Orbweaver spider</name>
    <name type="synonym">Epeira ventricosa</name>
    <dbReference type="NCBI Taxonomy" id="182803"/>
    <lineage>
        <taxon>Eukaryota</taxon>
        <taxon>Metazoa</taxon>
        <taxon>Ecdysozoa</taxon>
        <taxon>Arthropoda</taxon>
        <taxon>Chelicerata</taxon>
        <taxon>Arachnida</taxon>
        <taxon>Araneae</taxon>
        <taxon>Araneomorphae</taxon>
        <taxon>Entelegynae</taxon>
        <taxon>Araneoidea</taxon>
        <taxon>Araneidae</taxon>
        <taxon>Araneus</taxon>
    </lineage>
</organism>
<sequence length="64" mass="6933">TEMLQRRTQFSDTFCSGSTEMDERTSPINSSSSSSVAGLFRETVSFSVTPQEIVSGRPIHASSS</sequence>
<evidence type="ECO:0000256" key="1">
    <source>
        <dbReference type="SAM" id="MobiDB-lite"/>
    </source>
</evidence>
<proteinExistence type="predicted"/>
<keyword evidence="3" id="KW-1185">Reference proteome</keyword>
<feature type="non-terminal residue" evidence="2">
    <location>
        <position position="1"/>
    </location>
</feature>
<feature type="compositionally biased region" description="Polar residues" evidence="1">
    <location>
        <begin position="1"/>
        <end position="19"/>
    </location>
</feature>
<gene>
    <name evidence="2" type="ORF">AVEN_216216_1</name>
</gene>
<reference evidence="2 3" key="1">
    <citation type="journal article" date="2019" name="Sci. Rep.">
        <title>Orb-weaving spider Araneus ventricosus genome elucidates the spidroin gene catalogue.</title>
        <authorList>
            <person name="Kono N."/>
            <person name="Nakamura H."/>
            <person name="Ohtoshi R."/>
            <person name="Moran D.A.P."/>
            <person name="Shinohara A."/>
            <person name="Yoshida Y."/>
            <person name="Fujiwara M."/>
            <person name="Mori M."/>
            <person name="Tomita M."/>
            <person name="Arakawa K."/>
        </authorList>
    </citation>
    <scope>NUCLEOTIDE SEQUENCE [LARGE SCALE GENOMIC DNA]</scope>
</reference>
<protein>
    <submittedName>
        <fullName evidence="2">Uncharacterized protein</fullName>
    </submittedName>
</protein>
<evidence type="ECO:0000313" key="2">
    <source>
        <dbReference type="EMBL" id="GBL83493.1"/>
    </source>
</evidence>
<comment type="caution">
    <text evidence="2">The sequence shown here is derived from an EMBL/GenBank/DDBJ whole genome shotgun (WGS) entry which is preliminary data.</text>
</comment>
<dbReference type="EMBL" id="BGPR01081566">
    <property type="protein sequence ID" value="GBL83493.1"/>
    <property type="molecule type" value="Genomic_DNA"/>
</dbReference>